<feature type="domain" description="ASX DEUBAD" evidence="2">
    <location>
        <begin position="66"/>
        <end position="192"/>
    </location>
</feature>
<name>A0A2T3AJZ6_9PEZI</name>
<dbReference type="InterPro" id="IPR028020">
    <property type="entry name" value="ASX_DEUBAD_dom"/>
</dbReference>
<dbReference type="Proteomes" id="UP000241462">
    <property type="component" value="Unassembled WGS sequence"/>
</dbReference>
<protein>
    <submittedName>
        <fullName evidence="3">Asx homology domain-domain-containing protein</fullName>
    </submittedName>
</protein>
<evidence type="ECO:0000313" key="4">
    <source>
        <dbReference type="Proteomes" id="UP000241462"/>
    </source>
</evidence>
<reference evidence="3 4" key="1">
    <citation type="journal article" date="2018" name="Mycol. Prog.">
        <title>Coniella lustricola, a new species from submerged detritus.</title>
        <authorList>
            <person name="Raudabaugh D.B."/>
            <person name="Iturriaga T."/>
            <person name="Carver A."/>
            <person name="Mondo S."/>
            <person name="Pangilinan J."/>
            <person name="Lipzen A."/>
            <person name="He G."/>
            <person name="Amirebrahimi M."/>
            <person name="Grigoriev I.V."/>
            <person name="Miller A.N."/>
        </authorList>
    </citation>
    <scope>NUCLEOTIDE SEQUENCE [LARGE SCALE GENOMIC DNA]</scope>
    <source>
        <strain evidence="3 4">B22-T-1</strain>
    </source>
</reference>
<evidence type="ECO:0000259" key="2">
    <source>
        <dbReference type="Pfam" id="PF13919"/>
    </source>
</evidence>
<dbReference type="EMBL" id="KZ678381">
    <property type="protein sequence ID" value="PSS00849.1"/>
    <property type="molecule type" value="Genomic_DNA"/>
</dbReference>
<dbReference type="Pfam" id="PF13919">
    <property type="entry name" value="ASXH"/>
    <property type="match status" value="1"/>
</dbReference>
<keyword evidence="4" id="KW-1185">Reference proteome</keyword>
<feature type="compositionally biased region" description="Polar residues" evidence="1">
    <location>
        <begin position="44"/>
        <end position="57"/>
    </location>
</feature>
<organism evidence="3 4">
    <name type="scientific">Coniella lustricola</name>
    <dbReference type="NCBI Taxonomy" id="2025994"/>
    <lineage>
        <taxon>Eukaryota</taxon>
        <taxon>Fungi</taxon>
        <taxon>Dikarya</taxon>
        <taxon>Ascomycota</taxon>
        <taxon>Pezizomycotina</taxon>
        <taxon>Sordariomycetes</taxon>
        <taxon>Sordariomycetidae</taxon>
        <taxon>Diaporthales</taxon>
        <taxon>Schizoparmaceae</taxon>
        <taxon>Coniella</taxon>
    </lineage>
</organism>
<dbReference type="STRING" id="2025994.A0A2T3AJZ6"/>
<dbReference type="AlphaFoldDB" id="A0A2T3AJZ6"/>
<feature type="compositionally biased region" description="Polar residues" evidence="1">
    <location>
        <begin position="67"/>
        <end position="83"/>
    </location>
</feature>
<dbReference type="OrthoDB" id="2289918at2759"/>
<proteinExistence type="predicted"/>
<evidence type="ECO:0000256" key="1">
    <source>
        <dbReference type="SAM" id="MobiDB-lite"/>
    </source>
</evidence>
<gene>
    <name evidence="3" type="ORF">BD289DRAFT_360645</name>
</gene>
<feature type="region of interest" description="Disordered" evidence="1">
    <location>
        <begin position="216"/>
        <end position="246"/>
    </location>
</feature>
<feature type="compositionally biased region" description="Basic residues" evidence="1">
    <location>
        <begin position="1"/>
        <end position="12"/>
    </location>
</feature>
<sequence>MQQPLGKKRPVRRTSAPTATHAGPGEDSDEPAPPPKRRAVLKKSQASTPAKINNGRSRSTKKVKVANRQSTKWTPDNVTSSTKSPLININLRTLLLQPAAWDCLTDEDRAEILAQFPDDTHILDAGTPNARPNMESLRNDDSFRHDAEEYTSNLSKGMHDPVWLKDAWNAHYRRAAGEFDAYYVRKLEVDWETTIPNEFKPAELRSDAKVENLVDVPNGQVYARHSRKNSSTEKQEASQNGHGPSYLAKVDDLVDQANGDAVAAKADGPRFEVIPDEDHINARGNVPEIVHKDGSRTSMKFINSPELQEPNMDMNDEKAAVLADKERAKSSALQASNNDGAVEIRRIQSAGAG</sequence>
<evidence type="ECO:0000313" key="3">
    <source>
        <dbReference type="EMBL" id="PSS00849.1"/>
    </source>
</evidence>
<feature type="region of interest" description="Disordered" evidence="1">
    <location>
        <begin position="1"/>
        <end position="83"/>
    </location>
</feature>
<dbReference type="InParanoid" id="A0A2T3AJZ6"/>
<accession>A0A2T3AJZ6</accession>